<dbReference type="AlphaFoldDB" id="A0A834JJS0"/>
<organism evidence="1 2">
    <name type="scientific">Vespula pensylvanica</name>
    <name type="common">Western yellow jacket</name>
    <name type="synonym">Wasp</name>
    <dbReference type="NCBI Taxonomy" id="30213"/>
    <lineage>
        <taxon>Eukaryota</taxon>
        <taxon>Metazoa</taxon>
        <taxon>Ecdysozoa</taxon>
        <taxon>Arthropoda</taxon>
        <taxon>Hexapoda</taxon>
        <taxon>Insecta</taxon>
        <taxon>Pterygota</taxon>
        <taxon>Neoptera</taxon>
        <taxon>Endopterygota</taxon>
        <taxon>Hymenoptera</taxon>
        <taxon>Apocrita</taxon>
        <taxon>Aculeata</taxon>
        <taxon>Vespoidea</taxon>
        <taxon>Vespidae</taxon>
        <taxon>Vespinae</taxon>
        <taxon>Vespula</taxon>
    </lineage>
</organism>
<evidence type="ECO:0000313" key="1">
    <source>
        <dbReference type="EMBL" id="KAF7389768.1"/>
    </source>
</evidence>
<evidence type="ECO:0000313" key="2">
    <source>
        <dbReference type="Proteomes" id="UP000600918"/>
    </source>
</evidence>
<keyword evidence="2" id="KW-1185">Reference proteome</keyword>
<accession>A0A834JJS0</accession>
<comment type="caution">
    <text evidence="1">The sequence shown here is derived from an EMBL/GenBank/DDBJ whole genome shotgun (WGS) entry which is preliminary data.</text>
</comment>
<proteinExistence type="predicted"/>
<dbReference type="EMBL" id="JACSDY010000024">
    <property type="protein sequence ID" value="KAF7389768.1"/>
    <property type="molecule type" value="Genomic_DNA"/>
</dbReference>
<name>A0A834JJS0_VESPE</name>
<sequence>MEEIRFAYFTTIKNILQIFLLLFLRLLPRKNYIIFIPYNRTWHCIVSFSIDDSNVPLSEVITKRHRITRISSSEDFSPDSSNEIISFHRLSTRCNIILSSNENVEDESSMNNITTSHIDWSDSIGKQPWSFVGTSGFKILKQSYEKIEDIYLLLANDTFFEIVLEETN</sequence>
<protein>
    <submittedName>
        <fullName evidence="1">Uncharacterized protein</fullName>
    </submittedName>
</protein>
<gene>
    <name evidence="1" type="ORF">H0235_018252</name>
</gene>
<dbReference type="Proteomes" id="UP000600918">
    <property type="component" value="Unassembled WGS sequence"/>
</dbReference>
<reference evidence="1" key="1">
    <citation type="journal article" date="2020" name="G3 (Bethesda)">
        <title>High-Quality Assemblies for Three Invasive Social Wasps from the &lt;i&gt;Vespula&lt;/i&gt; Genus.</title>
        <authorList>
            <person name="Harrop T.W.R."/>
            <person name="Guhlin J."/>
            <person name="McLaughlin G.M."/>
            <person name="Permina E."/>
            <person name="Stockwell P."/>
            <person name="Gilligan J."/>
            <person name="Le Lec M.F."/>
            <person name="Gruber M.A.M."/>
            <person name="Quinn O."/>
            <person name="Lovegrove M."/>
            <person name="Duncan E.J."/>
            <person name="Remnant E.J."/>
            <person name="Van Eeckhoven J."/>
            <person name="Graham B."/>
            <person name="Knapp R.A."/>
            <person name="Langford K.W."/>
            <person name="Kronenberg Z."/>
            <person name="Press M.O."/>
            <person name="Eacker S.M."/>
            <person name="Wilson-Rankin E.E."/>
            <person name="Purcell J."/>
            <person name="Lester P.J."/>
            <person name="Dearden P.K."/>
        </authorList>
    </citation>
    <scope>NUCLEOTIDE SEQUENCE</scope>
    <source>
        <strain evidence="1">Volc-1</strain>
    </source>
</reference>